<sequence length="227" mass="25301">MPEQPWFAIDESDEDDYEFTADELAFVAALRERTAAWAADGVQGLVGRSEEWDSLLAYLDFVDPGAPVHLVSIGAHFYGDRVRGDRLHNQLFTLTDRPSRWALEASGTIEELAEESADWFRSVLRKPIVLYVWLNDDRWAYAARFAFADDNQTISQVYNRKLAPPGQAEELIAAGHVHGKGWIQTVGLPTPTLYQHIRGDLSAAVLPPGVSAVTKRGPIGGVWYEGY</sequence>
<dbReference type="EMBL" id="JAVREY010000027">
    <property type="protein sequence ID" value="MDT0465668.1"/>
    <property type="molecule type" value="Genomic_DNA"/>
</dbReference>
<gene>
    <name evidence="1" type="ORF">RM764_22125</name>
</gene>
<keyword evidence="2" id="KW-1185">Reference proteome</keyword>
<name>A0ABU2TXH0_9ACTN</name>
<evidence type="ECO:0000313" key="1">
    <source>
        <dbReference type="EMBL" id="MDT0465668.1"/>
    </source>
</evidence>
<comment type="caution">
    <text evidence="1">The sequence shown here is derived from an EMBL/GenBank/DDBJ whole genome shotgun (WGS) entry which is preliminary data.</text>
</comment>
<dbReference type="Proteomes" id="UP001183809">
    <property type="component" value="Unassembled WGS sequence"/>
</dbReference>
<proteinExistence type="predicted"/>
<organism evidence="1 2">
    <name type="scientific">Streptomyces gibsoniae</name>
    <dbReference type="NCBI Taxonomy" id="3075529"/>
    <lineage>
        <taxon>Bacteria</taxon>
        <taxon>Bacillati</taxon>
        <taxon>Actinomycetota</taxon>
        <taxon>Actinomycetes</taxon>
        <taxon>Kitasatosporales</taxon>
        <taxon>Streptomycetaceae</taxon>
        <taxon>Streptomyces</taxon>
    </lineage>
</organism>
<dbReference type="RefSeq" id="WP_311697137.1">
    <property type="nucleotide sequence ID" value="NZ_JAVREY010000027.1"/>
</dbReference>
<reference evidence="2" key="1">
    <citation type="submission" date="2023-07" db="EMBL/GenBank/DDBJ databases">
        <title>30 novel species of actinomycetes from the DSMZ collection.</title>
        <authorList>
            <person name="Nouioui I."/>
        </authorList>
    </citation>
    <scope>NUCLEOTIDE SEQUENCE [LARGE SCALE GENOMIC DNA]</scope>
    <source>
        <strain evidence="2">DSM 41699</strain>
    </source>
</reference>
<protein>
    <submittedName>
        <fullName evidence="1">Uncharacterized protein</fullName>
    </submittedName>
</protein>
<evidence type="ECO:0000313" key="2">
    <source>
        <dbReference type="Proteomes" id="UP001183809"/>
    </source>
</evidence>
<accession>A0ABU2TXH0</accession>